<gene>
    <name evidence="2" type="ORF">STEHIDRAFT_116288</name>
</gene>
<reference evidence="3" key="1">
    <citation type="journal article" date="2012" name="Science">
        <title>The Paleozoic origin of enzymatic lignin decomposition reconstructed from 31 fungal genomes.</title>
        <authorList>
            <person name="Floudas D."/>
            <person name="Binder M."/>
            <person name="Riley R."/>
            <person name="Barry K."/>
            <person name="Blanchette R.A."/>
            <person name="Henrissat B."/>
            <person name="Martinez A.T."/>
            <person name="Otillar R."/>
            <person name="Spatafora J.W."/>
            <person name="Yadav J.S."/>
            <person name="Aerts A."/>
            <person name="Benoit I."/>
            <person name="Boyd A."/>
            <person name="Carlson A."/>
            <person name="Copeland A."/>
            <person name="Coutinho P.M."/>
            <person name="de Vries R.P."/>
            <person name="Ferreira P."/>
            <person name="Findley K."/>
            <person name="Foster B."/>
            <person name="Gaskell J."/>
            <person name="Glotzer D."/>
            <person name="Gorecki P."/>
            <person name="Heitman J."/>
            <person name="Hesse C."/>
            <person name="Hori C."/>
            <person name="Igarashi K."/>
            <person name="Jurgens J.A."/>
            <person name="Kallen N."/>
            <person name="Kersten P."/>
            <person name="Kohler A."/>
            <person name="Kuees U."/>
            <person name="Kumar T.K.A."/>
            <person name="Kuo A."/>
            <person name="LaButti K."/>
            <person name="Larrondo L.F."/>
            <person name="Lindquist E."/>
            <person name="Ling A."/>
            <person name="Lombard V."/>
            <person name="Lucas S."/>
            <person name="Lundell T."/>
            <person name="Martin R."/>
            <person name="McLaughlin D.J."/>
            <person name="Morgenstern I."/>
            <person name="Morin E."/>
            <person name="Murat C."/>
            <person name="Nagy L.G."/>
            <person name="Nolan M."/>
            <person name="Ohm R.A."/>
            <person name="Patyshakuliyeva A."/>
            <person name="Rokas A."/>
            <person name="Ruiz-Duenas F.J."/>
            <person name="Sabat G."/>
            <person name="Salamov A."/>
            <person name="Samejima M."/>
            <person name="Schmutz J."/>
            <person name="Slot J.C."/>
            <person name="St John F."/>
            <person name="Stenlid J."/>
            <person name="Sun H."/>
            <person name="Sun S."/>
            <person name="Syed K."/>
            <person name="Tsang A."/>
            <person name="Wiebenga A."/>
            <person name="Young D."/>
            <person name="Pisabarro A."/>
            <person name="Eastwood D.C."/>
            <person name="Martin F."/>
            <person name="Cullen D."/>
            <person name="Grigoriev I.V."/>
            <person name="Hibbett D.S."/>
        </authorList>
    </citation>
    <scope>NUCLEOTIDE SEQUENCE [LARGE SCALE GENOMIC DNA]</scope>
    <source>
        <strain evidence="3">FP-91666</strain>
    </source>
</reference>
<evidence type="ECO:0008006" key="4">
    <source>
        <dbReference type="Google" id="ProtNLM"/>
    </source>
</evidence>
<feature type="compositionally biased region" description="Low complexity" evidence="1">
    <location>
        <begin position="686"/>
        <end position="696"/>
    </location>
</feature>
<feature type="region of interest" description="Disordered" evidence="1">
    <location>
        <begin position="369"/>
        <end position="461"/>
    </location>
</feature>
<dbReference type="EMBL" id="JH687401">
    <property type="protein sequence ID" value="EIM79814.1"/>
    <property type="molecule type" value="Genomic_DNA"/>
</dbReference>
<dbReference type="RefSeq" id="XP_007311122.1">
    <property type="nucleotide sequence ID" value="XM_007311060.1"/>
</dbReference>
<protein>
    <recommendedName>
        <fullName evidence="4">Retrotransposon gag domain-containing protein</fullName>
    </recommendedName>
</protein>
<feature type="compositionally biased region" description="Basic and acidic residues" evidence="1">
    <location>
        <begin position="389"/>
        <end position="418"/>
    </location>
</feature>
<dbReference type="AlphaFoldDB" id="R7RWV8"/>
<feature type="compositionally biased region" description="Acidic residues" evidence="1">
    <location>
        <begin position="423"/>
        <end position="434"/>
    </location>
</feature>
<feature type="region of interest" description="Disordered" evidence="1">
    <location>
        <begin position="668"/>
        <end position="734"/>
    </location>
</feature>
<feature type="compositionally biased region" description="Pro residues" evidence="1">
    <location>
        <begin position="340"/>
        <end position="351"/>
    </location>
</feature>
<feature type="compositionally biased region" description="Low complexity" evidence="1">
    <location>
        <begin position="369"/>
        <end position="378"/>
    </location>
</feature>
<feature type="compositionally biased region" description="Polar residues" evidence="1">
    <location>
        <begin position="441"/>
        <end position="458"/>
    </location>
</feature>
<proteinExistence type="predicted"/>
<evidence type="ECO:0000256" key="1">
    <source>
        <dbReference type="SAM" id="MobiDB-lite"/>
    </source>
</evidence>
<dbReference type="eggNOG" id="ENOG502SUUB">
    <property type="taxonomic scope" value="Eukaryota"/>
</dbReference>
<feature type="compositionally biased region" description="Pro residues" evidence="1">
    <location>
        <begin position="697"/>
        <end position="723"/>
    </location>
</feature>
<feature type="region of interest" description="Disordered" evidence="1">
    <location>
        <begin position="327"/>
        <end position="357"/>
    </location>
</feature>
<evidence type="ECO:0000313" key="3">
    <source>
        <dbReference type="Proteomes" id="UP000053927"/>
    </source>
</evidence>
<dbReference type="GeneID" id="18795890"/>
<keyword evidence="3" id="KW-1185">Reference proteome</keyword>
<dbReference type="KEGG" id="shs:STEHIDRAFT_116288"/>
<organism evidence="2 3">
    <name type="scientific">Stereum hirsutum (strain FP-91666)</name>
    <name type="common">White-rot fungus</name>
    <dbReference type="NCBI Taxonomy" id="721885"/>
    <lineage>
        <taxon>Eukaryota</taxon>
        <taxon>Fungi</taxon>
        <taxon>Dikarya</taxon>
        <taxon>Basidiomycota</taxon>
        <taxon>Agaricomycotina</taxon>
        <taxon>Agaricomycetes</taxon>
        <taxon>Russulales</taxon>
        <taxon>Stereaceae</taxon>
        <taxon>Stereum</taxon>
    </lineage>
</organism>
<dbReference type="Proteomes" id="UP000053927">
    <property type="component" value="Unassembled WGS sequence"/>
</dbReference>
<sequence>MSTSRSTNPLTYTICYSFSAPTPAELHTLLFIHNIFETPSNPLATTYIYHHVLDGSYTPFIAPIASYPNASIITIKQEDPSDEELSLLLRYPSSEPDTFPNAHTSTSSPAPLTKCRTDPTLRCICKKFCLLKPGAIGFTTALAYLTINPLVFAYLRHLAGSSFTRPKKLLDAPSTSPLHFSIPLFASASNTWHFDSSQRRASTSRPQDDTHLFFLRLSSPLNRSVSDLHPGEPLNGFRGDRRLQCEKSKGADEYFLYLNDTIRVPEPNYTYLETLPPDIHNPPYGVWDPERHIWCTFITPSRVVLQDVDNSYPVYFDETWRYISSGDRVPTTQDASSPLSTPPRTPPPITPKLPDLSPVRPLISMAARTTTQTQTRAADTMSNQDDQEVDRNLDEHRERNPKTYRPGDSRRIRSKAKEGGGGGDDDPSDDDGGGDDNSSGHFTFNSSMSNHTHRTFTGDNPAEFKENKHVAKPPFFDGSNWDEFWSAVLDVIRANPKYFQSYRRRIEYILSFFRGDAISWKQNYQSDPDNAIGNEYLDYPYNPDTDQLELPQEKHRNEVTEADWFRFMRLLKRDYETLDSRGQARQKIMYSKQGVLTAAEFFQKLDSSRRIARWQGKQYDEMVVEKLKENLNSRIVDAIYGQEKMPATYDDWKQAAIRWDNREQTKKLARGYGYRPTSPAQGWYRPSSPNPSYSPSAPHPPRPPTPGPSNNPVRSPSPTPFRSPSPARTSRAMLPDAEYKRRKEAGECFGCGKKWDSGHRCESRSQRIRAAVHTLNDEDRGKLLDVLEVDFPKS</sequence>
<accession>R7RWV8</accession>
<name>R7RWV8_STEHR</name>
<evidence type="ECO:0000313" key="2">
    <source>
        <dbReference type="EMBL" id="EIM79814.1"/>
    </source>
</evidence>